<dbReference type="AlphaFoldDB" id="A0A8J6PNI7"/>
<evidence type="ECO:0000313" key="3">
    <source>
        <dbReference type="Proteomes" id="UP000621516"/>
    </source>
</evidence>
<gene>
    <name evidence="2" type="ORF">ICJ85_00400</name>
</gene>
<reference evidence="2 3" key="1">
    <citation type="journal article" date="2018" name="J. Microbiol.">
        <title>Aestuariibaculum marinum sp. nov., a marine bacterium isolated from seawater in South Korea.</title>
        <authorList>
            <person name="Choi J."/>
            <person name="Lee D."/>
            <person name="Jang J.H."/>
            <person name="Cha S."/>
            <person name="Seo T."/>
        </authorList>
    </citation>
    <scope>NUCLEOTIDE SEQUENCE [LARGE SCALE GENOMIC DNA]</scope>
    <source>
        <strain evidence="2 3">IP7</strain>
    </source>
</reference>
<comment type="caution">
    <text evidence="2">The sequence shown here is derived from an EMBL/GenBank/DDBJ whole genome shotgun (WGS) entry which is preliminary data.</text>
</comment>
<keyword evidence="3" id="KW-1185">Reference proteome</keyword>
<keyword evidence="1" id="KW-0472">Membrane</keyword>
<feature type="transmembrane region" description="Helical" evidence="1">
    <location>
        <begin position="12"/>
        <end position="30"/>
    </location>
</feature>
<proteinExistence type="predicted"/>
<dbReference type="EMBL" id="JACVXD010000001">
    <property type="protein sequence ID" value="MBD0822469.1"/>
    <property type="molecule type" value="Genomic_DNA"/>
</dbReference>
<protein>
    <submittedName>
        <fullName evidence="2">Uncharacterized protein</fullName>
    </submittedName>
</protein>
<keyword evidence="1" id="KW-1133">Transmembrane helix</keyword>
<evidence type="ECO:0000313" key="2">
    <source>
        <dbReference type="EMBL" id="MBD0822469.1"/>
    </source>
</evidence>
<dbReference type="RefSeq" id="WP_188221792.1">
    <property type="nucleotide sequence ID" value="NZ_JACVXD010000001.1"/>
</dbReference>
<sequence length="129" mass="15022">MKIAYSNKHLNYKLIFGASLLLFGLLTIDYNGENKWSDFGYLVFGIVYICIYIYEKHIQYITIKDQTLTVNTFPKKSVRLKDIKQIKSFAGDYIIQTNNTKLTINTQIINPNSLDEMNATLKQLTIEWI</sequence>
<organism evidence="2 3">
    <name type="scientific">Aestuariibaculum marinum</name>
    <dbReference type="NCBI Taxonomy" id="2683592"/>
    <lineage>
        <taxon>Bacteria</taxon>
        <taxon>Pseudomonadati</taxon>
        <taxon>Bacteroidota</taxon>
        <taxon>Flavobacteriia</taxon>
        <taxon>Flavobacteriales</taxon>
        <taxon>Flavobacteriaceae</taxon>
    </lineage>
</organism>
<keyword evidence="1" id="KW-0812">Transmembrane</keyword>
<name>A0A8J6PNI7_9FLAO</name>
<accession>A0A8J6PNI7</accession>
<evidence type="ECO:0000256" key="1">
    <source>
        <dbReference type="SAM" id="Phobius"/>
    </source>
</evidence>
<dbReference type="Proteomes" id="UP000621516">
    <property type="component" value="Unassembled WGS sequence"/>
</dbReference>
<feature type="transmembrane region" description="Helical" evidence="1">
    <location>
        <begin position="36"/>
        <end position="54"/>
    </location>
</feature>